<protein>
    <submittedName>
        <fullName evidence="2">Uncharacterized protein LOC111123803</fullName>
    </submittedName>
</protein>
<dbReference type="AlphaFoldDB" id="A0A8B8D2Y8"/>
<gene>
    <name evidence="2" type="primary">LOC111123803</name>
</gene>
<keyword evidence="1" id="KW-1185">Reference proteome</keyword>
<dbReference type="KEGG" id="cvn:111123803"/>
<proteinExistence type="predicted"/>
<dbReference type="RefSeq" id="XP_022322100.1">
    <property type="nucleotide sequence ID" value="XM_022466392.1"/>
</dbReference>
<name>A0A8B8D2Y8_CRAVI</name>
<dbReference type="GeneID" id="111123803"/>
<reference evidence="2" key="1">
    <citation type="submission" date="2025-08" db="UniProtKB">
        <authorList>
            <consortium name="RefSeq"/>
        </authorList>
    </citation>
    <scope>IDENTIFICATION</scope>
    <source>
        <tissue evidence="2">Whole sample</tissue>
    </source>
</reference>
<evidence type="ECO:0000313" key="2">
    <source>
        <dbReference type="RefSeq" id="XP_022322100.1"/>
    </source>
</evidence>
<dbReference type="Proteomes" id="UP000694844">
    <property type="component" value="Chromosome 3"/>
</dbReference>
<dbReference type="OrthoDB" id="10031370at2759"/>
<evidence type="ECO:0000313" key="1">
    <source>
        <dbReference type="Proteomes" id="UP000694844"/>
    </source>
</evidence>
<organism evidence="1 2">
    <name type="scientific">Crassostrea virginica</name>
    <name type="common">Eastern oyster</name>
    <dbReference type="NCBI Taxonomy" id="6565"/>
    <lineage>
        <taxon>Eukaryota</taxon>
        <taxon>Metazoa</taxon>
        <taxon>Spiralia</taxon>
        <taxon>Lophotrochozoa</taxon>
        <taxon>Mollusca</taxon>
        <taxon>Bivalvia</taxon>
        <taxon>Autobranchia</taxon>
        <taxon>Pteriomorphia</taxon>
        <taxon>Ostreida</taxon>
        <taxon>Ostreoidea</taxon>
        <taxon>Ostreidae</taxon>
        <taxon>Crassostrea</taxon>
    </lineage>
</organism>
<sequence>MANVFTAANFLPRSTTLSDYRGHDATKHRVFPRILSPTRRANPHPIGLKYQLISQKKPSYGIWHPDFHRIDLRMPDMLKHLGVTNFTCSLPVIHKLEYGKPPNIQFTENTTSRQSYVEPCRFPHLLKINPHSRKTRYGYTPEACRKPVKGIVPNLQLEDYKPVLDL</sequence>
<accession>A0A8B8D2Y8</accession>